<dbReference type="SUPFAM" id="SSF48452">
    <property type="entry name" value="TPR-like"/>
    <property type="match status" value="1"/>
</dbReference>
<comment type="caution">
    <text evidence="4">The sequence shown here is derived from an EMBL/GenBank/DDBJ whole genome shotgun (WGS) entry which is preliminary data.</text>
</comment>
<keyword evidence="1" id="KW-0677">Repeat</keyword>
<dbReference type="Proteomes" id="UP000239724">
    <property type="component" value="Unassembled WGS sequence"/>
</dbReference>
<name>A0A2S6MXI7_RHOGL</name>
<dbReference type="InterPro" id="IPR011990">
    <property type="entry name" value="TPR-like_helical_dom_sf"/>
</dbReference>
<dbReference type="PANTHER" id="PTHR45586:SF1">
    <property type="entry name" value="LIPOPOLYSACCHARIDE ASSEMBLY PROTEIN B"/>
    <property type="match status" value="1"/>
</dbReference>
<dbReference type="Pfam" id="PF01075">
    <property type="entry name" value="Glyco_transf_9"/>
    <property type="match status" value="1"/>
</dbReference>
<reference evidence="4 5" key="1">
    <citation type="journal article" date="2018" name="Arch. Microbiol.">
        <title>New insights into the metabolic potential of the phototrophic purple bacterium Rhodopila globiformis DSM 161(T) from its draft genome sequence and evidence for a vanadium-dependent nitrogenase.</title>
        <authorList>
            <person name="Imhoff J.F."/>
            <person name="Rahn T."/>
            <person name="Kunzel S."/>
            <person name="Neulinger S.C."/>
        </authorList>
    </citation>
    <scope>NUCLEOTIDE SEQUENCE [LARGE SCALE GENOMIC DNA]</scope>
    <source>
        <strain evidence="4 5">DSM 161</strain>
    </source>
</reference>
<gene>
    <name evidence="4" type="ORF">CCS01_28495</name>
</gene>
<evidence type="ECO:0000256" key="2">
    <source>
        <dbReference type="ARBA" id="ARBA00022803"/>
    </source>
</evidence>
<feature type="repeat" description="TPR" evidence="3">
    <location>
        <begin position="120"/>
        <end position="153"/>
    </location>
</feature>
<dbReference type="RefSeq" id="WP_104522216.1">
    <property type="nucleotide sequence ID" value="NZ_NHRY01000263.1"/>
</dbReference>
<dbReference type="Gene3D" id="1.25.40.10">
    <property type="entry name" value="Tetratricopeptide repeat domain"/>
    <property type="match status" value="2"/>
</dbReference>
<proteinExistence type="predicted"/>
<dbReference type="OrthoDB" id="9778733at2"/>
<dbReference type="EMBL" id="NHRY01000263">
    <property type="protein sequence ID" value="PPQ27077.1"/>
    <property type="molecule type" value="Genomic_DNA"/>
</dbReference>
<protein>
    <submittedName>
        <fullName evidence="4">Uncharacterized protein</fullName>
    </submittedName>
</protein>
<keyword evidence="5" id="KW-1185">Reference proteome</keyword>
<keyword evidence="2 3" id="KW-0802">TPR repeat</keyword>
<evidence type="ECO:0000256" key="1">
    <source>
        <dbReference type="ARBA" id="ARBA00022737"/>
    </source>
</evidence>
<evidence type="ECO:0000313" key="5">
    <source>
        <dbReference type="Proteomes" id="UP000239724"/>
    </source>
</evidence>
<dbReference type="InterPro" id="IPR019734">
    <property type="entry name" value="TPR_rpt"/>
</dbReference>
<evidence type="ECO:0000313" key="4">
    <source>
        <dbReference type="EMBL" id="PPQ27077.1"/>
    </source>
</evidence>
<organism evidence="4 5">
    <name type="scientific">Rhodopila globiformis</name>
    <name type="common">Rhodopseudomonas globiformis</name>
    <dbReference type="NCBI Taxonomy" id="1071"/>
    <lineage>
        <taxon>Bacteria</taxon>
        <taxon>Pseudomonadati</taxon>
        <taxon>Pseudomonadota</taxon>
        <taxon>Alphaproteobacteria</taxon>
        <taxon>Acetobacterales</taxon>
        <taxon>Acetobacteraceae</taxon>
        <taxon>Rhodopila</taxon>
    </lineage>
</organism>
<dbReference type="AlphaFoldDB" id="A0A2S6MXI7"/>
<dbReference type="InterPro" id="IPR002201">
    <property type="entry name" value="Glyco_trans_9"/>
</dbReference>
<dbReference type="GO" id="GO:0016757">
    <property type="term" value="F:glycosyltransferase activity"/>
    <property type="evidence" value="ECO:0007669"/>
    <property type="project" value="InterPro"/>
</dbReference>
<dbReference type="SMART" id="SM00028">
    <property type="entry name" value="TPR"/>
    <property type="match status" value="4"/>
</dbReference>
<dbReference type="Pfam" id="PF13432">
    <property type="entry name" value="TPR_16"/>
    <property type="match status" value="2"/>
</dbReference>
<feature type="repeat" description="TPR" evidence="3">
    <location>
        <begin position="154"/>
        <end position="187"/>
    </location>
</feature>
<dbReference type="InterPro" id="IPR051012">
    <property type="entry name" value="CellSynth/LPSAsmb/PSIAsmb"/>
</dbReference>
<dbReference type="Gene3D" id="3.40.50.2000">
    <property type="entry name" value="Glycogen Phosphorylase B"/>
    <property type="match status" value="1"/>
</dbReference>
<accession>A0A2S6MXI7</accession>
<sequence length="490" mass="51840">MQPLTDGACAQPVTLDTDRSGYRRGLLALRAGELDEAVTLLTQAVRAHPLDAGMRRNLVRALLADRRFGQVVTEASYALSLVPDDAELNCALGTALGGIGQPAPACAAFARAIALRPDHAPSWLNFGNVAADMDDVASAEALYRTAIRLDPGLPEAHASLGYVLTMQGRLAEAIAACEAAIRVAPDLAMAHLNLATAVLLGGDLARGFAAYEWRKRVAAYQRDFPALDGPAWDGGAVRGRTILVRGEQGFGDTIQCARYLALIRDAGGRPVMTCATALVPLIRSMTGVVTIPVGSALPPYDAHVDLMSLPHAFRTTLDSIPLPDGYLSADADRVRAWRARLPPGPKIGVVLSGNPLHRADARRSIPVELAAPLLRVPGVSFVNLQHGPAARALGLPDLTGWMTDYAETAALVANLDLVISVDTSAAHLAGALGTPALVLLPVAPDWRWMLGRPDSPWYGSVRLFRQARAGDWPGVIAAVTQCVSRAFSSL</sequence>
<evidence type="ECO:0000256" key="3">
    <source>
        <dbReference type="PROSITE-ProRule" id="PRU00339"/>
    </source>
</evidence>
<dbReference type="PANTHER" id="PTHR45586">
    <property type="entry name" value="TPR REPEAT-CONTAINING PROTEIN PA4667"/>
    <property type="match status" value="1"/>
</dbReference>
<dbReference type="PROSITE" id="PS50005">
    <property type="entry name" value="TPR"/>
    <property type="match status" value="2"/>
</dbReference>
<dbReference type="SUPFAM" id="SSF53756">
    <property type="entry name" value="UDP-Glycosyltransferase/glycogen phosphorylase"/>
    <property type="match status" value="1"/>
</dbReference>